<dbReference type="InterPro" id="IPR011992">
    <property type="entry name" value="EF-hand-dom_pair"/>
</dbReference>
<dbReference type="Gene3D" id="1.10.238.10">
    <property type="entry name" value="EF-hand"/>
    <property type="match status" value="1"/>
</dbReference>
<reference evidence="3 4" key="1">
    <citation type="journal article" date="2014" name="Genome Biol. Evol.">
        <title>The secreted proteins of Achlya hypogyna and Thraustotheca clavata identify the ancestral oomycete secretome and reveal gene acquisitions by horizontal gene transfer.</title>
        <authorList>
            <person name="Misner I."/>
            <person name="Blouin N."/>
            <person name="Leonard G."/>
            <person name="Richards T.A."/>
            <person name="Lane C.E."/>
        </authorList>
    </citation>
    <scope>NUCLEOTIDE SEQUENCE [LARGE SCALE GENOMIC DNA]</scope>
    <source>
        <strain evidence="3 4">ATCC 34112</strain>
    </source>
</reference>
<keyword evidence="4" id="KW-1185">Reference proteome</keyword>
<evidence type="ECO:0000259" key="2">
    <source>
        <dbReference type="PROSITE" id="PS50222"/>
    </source>
</evidence>
<accession>A0A1V9ZWC8</accession>
<dbReference type="STRING" id="74557.A0A1V9ZWC8"/>
<feature type="domain" description="EF-hand" evidence="2">
    <location>
        <begin position="87"/>
        <end position="122"/>
    </location>
</feature>
<evidence type="ECO:0000313" key="4">
    <source>
        <dbReference type="Proteomes" id="UP000243217"/>
    </source>
</evidence>
<proteinExistence type="predicted"/>
<dbReference type="SUPFAM" id="SSF47473">
    <property type="entry name" value="EF-hand"/>
    <property type="match status" value="1"/>
</dbReference>
<dbReference type="PROSITE" id="PS50222">
    <property type="entry name" value="EF_HAND_2"/>
    <property type="match status" value="1"/>
</dbReference>
<dbReference type="OrthoDB" id="205893at2759"/>
<comment type="caution">
    <text evidence="3">The sequence shown here is derived from an EMBL/GenBank/DDBJ whole genome shotgun (WGS) entry which is preliminary data.</text>
</comment>
<feature type="region of interest" description="Disordered" evidence="1">
    <location>
        <begin position="198"/>
        <end position="218"/>
    </location>
</feature>
<name>A0A1V9ZWC8_9STRA</name>
<organism evidence="3 4">
    <name type="scientific">Thraustotheca clavata</name>
    <dbReference type="NCBI Taxonomy" id="74557"/>
    <lineage>
        <taxon>Eukaryota</taxon>
        <taxon>Sar</taxon>
        <taxon>Stramenopiles</taxon>
        <taxon>Oomycota</taxon>
        <taxon>Saprolegniomycetes</taxon>
        <taxon>Saprolegniales</taxon>
        <taxon>Achlyaceae</taxon>
        <taxon>Thraustotheca</taxon>
    </lineage>
</organism>
<dbReference type="EMBL" id="JNBS01001247">
    <property type="protein sequence ID" value="OQS02090.1"/>
    <property type="molecule type" value="Genomic_DNA"/>
</dbReference>
<dbReference type="InterPro" id="IPR002048">
    <property type="entry name" value="EF_hand_dom"/>
</dbReference>
<sequence>MGASESRPTLVPPFERLGEWTLSRVEKLLADYLAKDLDFGLDYHGLSSILDGDKEWSERIIKAFGSQNGLINVLSFITGACLVVSGTPDEKAALCFKAFDFSGTGSISMDETTIMFMCALRGFSMMTGNSQAPTDEAMEICTIELYKSLEKDNYSKLTKEEFLKWVVLKLHLDNSKDLTWINFHQVFGMKSNDLSAKAPDAARHNSSDQIASSDSTLS</sequence>
<protein>
    <recommendedName>
        <fullName evidence="2">EF-hand domain-containing protein</fullName>
    </recommendedName>
</protein>
<dbReference type="GO" id="GO:0005509">
    <property type="term" value="F:calcium ion binding"/>
    <property type="evidence" value="ECO:0007669"/>
    <property type="project" value="InterPro"/>
</dbReference>
<evidence type="ECO:0000313" key="3">
    <source>
        <dbReference type="EMBL" id="OQS02090.1"/>
    </source>
</evidence>
<evidence type="ECO:0000256" key="1">
    <source>
        <dbReference type="SAM" id="MobiDB-lite"/>
    </source>
</evidence>
<feature type="compositionally biased region" description="Polar residues" evidence="1">
    <location>
        <begin position="207"/>
        <end position="218"/>
    </location>
</feature>
<gene>
    <name evidence="3" type="ORF">THRCLA_21510</name>
</gene>
<dbReference type="Proteomes" id="UP000243217">
    <property type="component" value="Unassembled WGS sequence"/>
</dbReference>
<dbReference type="AlphaFoldDB" id="A0A1V9ZWC8"/>